<evidence type="ECO:0000256" key="1">
    <source>
        <dbReference type="ARBA" id="ARBA00022630"/>
    </source>
</evidence>
<dbReference type="SUPFAM" id="SSF55103">
    <property type="entry name" value="FAD-linked oxidases, C-terminal domain"/>
    <property type="match status" value="1"/>
</dbReference>
<dbReference type="GO" id="GO:0071949">
    <property type="term" value="F:FAD binding"/>
    <property type="evidence" value="ECO:0007669"/>
    <property type="project" value="InterPro"/>
</dbReference>
<keyword evidence="5" id="KW-1185">Reference proteome</keyword>
<organism evidence="4 5">
    <name type="scientific">Sphingomonas glacialis</name>
    <dbReference type="NCBI Taxonomy" id="658225"/>
    <lineage>
        <taxon>Bacteria</taxon>
        <taxon>Pseudomonadati</taxon>
        <taxon>Pseudomonadota</taxon>
        <taxon>Alphaproteobacteria</taxon>
        <taxon>Sphingomonadales</taxon>
        <taxon>Sphingomonadaceae</taxon>
        <taxon>Sphingomonas</taxon>
    </lineage>
</organism>
<dbReference type="NCBIfam" id="NF008439">
    <property type="entry name" value="PRK11282.1"/>
    <property type="match status" value="1"/>
</dbReference>
<dbReference type="PROSITE" id="PS51387">
    <property type="entry name" value="FAD_PCMH"/>
    <property type="match status" value="1"/>
</dbReference>
<dbReference type="PANTHER" id="PTHR11748:SF103">
    <property type="entry name" value="GLYCOLATE OXIDASE SUBUNIT GLCE"/>
    <property type="match status" value="1"/>
</dbReference>
<evidence type="ECO:0000313" key="4">
    <source>
        <dbReference type="EMBL" id="TPG52260.1"/>
    </source>
</evidence>
<dbReference type="PANTHER" id="PTHR11748">
    <property type="entry name" value="D-LACTATE DEHYDROGENASE"/>
    <property type="match status" value="1"/>
</dbReference>
<evidence type="ECO:0000313" key="5">
    <source>
        <dbReference type="Proteomes" id="UP000319931"/>
    </source>
</evidence>
<dbReference type="SUPFAM" id="SSF56176">
    <property type="entry name" value="FAD-binding/transporter-associated domain-like"/>
    <property type="match status" value="1"/>
</dbReference>
<dbReference type="Proteomes" id="UP000319931">
    <property type="component" value="Unassembled WGS sequence"/>
</dbReference>
<dbReference type="GO" id="GO:0003824">
    <property type="term" value="F:catalytic activity"/>
    <property type="evidence" value="ECO:0007669"/>
    <property type="project" value="InterPro"/>
</dbReference>
<accession>A0A502FSA3</accession>
<dbReference type="InterPro" id="IPR016164">
    <property type="entry name" value="FAD-linked_Oxase-like_C"/>
</dbReference>
<feature type="domain" description="FAD-binding PCMH-type" evidence="3">
    <location>
        <begin position="1"/>
        <end position="171"/>
    </location>
</feature>
<gene>
    <name evidence="4" type="primary">glcE</name>
    <name evidence="4" type="ORF">EAH76_15490</name>
</gene>
<dbReference type="AlphaFoldDB" id="A0A502FSA3"/>
<dbReference type="OrthoDB" id="9811557at2"/>
<keyword evidence="2" id="KW-0274">FAD</keyword>
<dbReference type="Gene3D" id="3.30.465.10">
    <property type="match status" value="1"/>
</dbReference>
<name>A0A502FSA3_9SPHN</name>
<evidence type="ECO:0000259" key="3">
    <source>
        <dbReference type="PROSITE" id="PS51387"/>
    </source>
</evidence>
<protein>
    <submittedName>
        <fullName evidence="4">Glycolate oxidase subunit GlcE</fullName>
    </submittedName>
</protein>
<dbReference type="InterPro" id="IPR036318">
    <property type="entry name" value="FAD-bd_PCMH-like_sf"/>
</dbReference>
<dbReference type="InterPro" id="IPR006094">
    <property type="entry name" value="Oxid_FAD_bind_N"/>
</dbReference>
<reference evidence="4 5" key="1">
    <citation type="journal article" date="2019" name="Environ. Microbiol.">
        <title>Species interactions and distinct microbial communities in high Arctic permafrost affected cryosols are associated with the CH4 and CO2 gas fluxes.</title>
        <authorList>
            <person name="Altshuler I."/>
            <person name="Hamel J."/>
            <person name="Turney S."/>
            <person name="Magnuson E."/>
            <person name="Levesque R."/>
            <person name="Greer C."/>
            <person name="Whyte L.G."/>
        </authorList>
    </citation>
    <scope>NUCLEOTIDE SEQUENCE [LARGE SCALE GENOMIC DNA]</scope>
    <source>
        <strain evidence="4 5">E6.1</strain>
    </source>
</reference>
<dbReference type="InterPro" id="IPR016169">
    <property type="entry name" value="FAD-bd_PCMH_sub2"/>
</dbReference>
<dbReference type="Pfam" id="PF01565">
    <property type="entry name" value="FAD_binding_4"/>
    <property type="match status" value="1"/>
</dbReference>
<keyword evidence="1" id="KW-0285">Flavoprotein</keyword>
<comment type="caution">
    <text evidence="4">The sequence shown here is derived from an EMBL/GenBank/DDBJ whole genome shotgun (WGS) entry which is preliminary data.</text>
</comment>
<proteinExistence type="predicted"/>
<dbReference type="EMBL" id="RCZC01000004">
    <property type="protein sequence ID" value="TPG52260.1"/>
    <property type="molecule type" value="Genomic_DNA"/>
</dbReference>
<dbReference type="InterPro" id="IPR016166">
    <property type="entry name" value="FAD-bd_PCMH"/>
</dbReference>
<evidence type="ECO:0000256" key="2">
    <source>
        <dbReference type="ARBA" id="ARBA00022827"/>
    </source>
</evidence>
<sequence>MLRPTDIGELCDLVAAFAGKDDRLCLRGGGSKDAIGAPTPDVTVVDMRGFSGVVDYDPPELVLTVRAGTPLAEVQALVAAENQMLAFDPEGLGTTIGGVIAAGMAGPLRLTRGGVRDHLLGFEAVSGRGERFVAGGKVVKNVTGFDLSKLMAGSWGRLAALTEVTLKVVPRPQLQQTLLLRGLDPAAAVAVMASALGTPAELSAAAHLAWHGEPVTALRLDGFAPSVAARRAMLARDALAALEPIDDDEGDALWDAVRHVRPLASAPILWRIVVAPSKAPGVIIALPGAAWLLDWAGGLLWLASDSDPADIRRVAEAGGGHAMLVRGDTALRGAVSAFHPRSPALTALETRVRRAFDPAGVFETGRF</sequence>